<dbReference type="Proteomes" id="UP001319827">
    <property type="component" value="Chromosome"/>
</dbReference>
<keyword evidence="2" id="KW-0963">Cytoplasm</keyword>
<dbReference type="PIRSF" id="PIRSF006276">
    <property type="entry name" value="UspA"/>
    <property type="match status" value="1"/>
</dbReference>
<dbReference type="Gene3D" id="3.40.50.620">
    <property type="entry name" value="HUPs"/>
    <property type="match status" value="1"/>
</dbReference>
<evidence type="ECO:0000256" key="1">
    <source>
        <dbReference type="ARBA" id="ARBA00008791"/>
    </source>
</evidence>
<organism evidence="4 5">
    <name type="scientific">Desulfuromonas versatilis</name>
    <dbReference type="NCBI Taxonomy" id="2802975"/>
    <lineage>
        <taxon>Bacteria</taxon>
        <taxon>Pseudomonadati</taxon>
        <taxon>Thermodesulfobacteriota</taxon>
        <taxon>Desulfuromonadia</taxon>
        <taxon>Desulfuromonadales</taxon>
        <taxon>Desulfuromonadaceae</taxon>
        <taxon>Desulfuromonas</taxon>
    </lineage>
</organism>
<evidence type="ECO:0000259" key="3">
    <source>
        <dbReference type="Pfam" id="PF00582"/>
    </source>
</evidence>
<dbReference type="PANTHER" id="PTHR46268">
    <property type="entry name" value="STRESS RESPONSE PROTEIN NHAX"/>
    <property type="match status" value="1"/>
</dbReference>
<reference evidence="4 5" key="2">
    <citation type="journal article" date="2021" name="Int. J. Syst. Evol. Microbiol.">
        <title>Isolation and Polyphasic Characterization of Desulfuromonas versatilis sp. Nov., an Electrogenic Bacteria Capable of Versatile Metabolism Isolated from a Graphene Oxide-Reducing Enrichment Culture.</title>
        <authorList>
            <person name="Xie L."/>
            <person name="Yoshida N."/>
            <person name="Ishii S."/>
            <person name="Meng L."/>
        </authorList>
    </citation>
    <scope>NUCLEOTIDE SEQUENCE [LARGE SCALE GENOMIC DNA]</scope>
    <source>
        <strain evidence="4 5">NIT-T3</strain>
    </source>
</reference>
<dbReference type="PANTHER" id="PTHR46268:SF6">
    <property type="entry name" value="UNIVERSAL STRESS PROTEIN UP12"/>
    <property type="match status" value="1"/>
</dbReference>
<reference evidence="4 5" key="1">
    <citation type="journal article" date="2016" name="C (Basel)">
        <title>Selective Growth of and Electricity Production by Marine Exoelectrogenic Bacteria in Self-Aggregated Hydrogel of Microbially Reduced Graphene Oxide.</title>
        <authorList>
            <person name="Yoshida N."/>
            <person name="Goto Y."/>
            <person name="Miyata Y."/>
        </authorList>
    </citation>
    <scope>NUCLEOTIDE SEQUENCE [LARGE SCALE GENOMIC DNA]</scope>
    <source>
        <strain evidence="4 5">NIT-T3</strain>
    </source>
</reference>
<dbReference type="EMBL" id="AP024355">
    <property type="protein sequence ID" value="BCR04120.1"/>
    <property type="molecule type" value="Genomic_DNA"/>
</dbReference>
<dbReference type="InterPro" id="IPR006016">
    <property type="entry name" value="UspA"/>
</dbReference>
<gene>
    <name evidence="4" type="ORF">DESUT3_11890</name>
</gene>
<comment type="similarity">
    <text evidence="1 2">Belongs to the universal stress protein A family.</text>
</comment>
<evidence type="ECO:0000313" key="5">
    <source>
        <dbReference type="Proteomes" id="UP001319827"/>
    </source>
</evidence>
<protein>
    <recommendedName>
        <fullName evidence="2">Universal stress protein</fullName>
    </recommendedName>
</protein>
<dbReference type="CDD" id="cd00293">
    <property type="entry name" value="USP-like"/>
    <property type="match status" value="1"/>
</dbReference>
<dbReference type="PRINTS" id="PR01438">
    <property type="entry name" value="UNVRSLSTRESS"/>
</dbReference>
<dbReference type="InterPro" id="IPR014729">
    <property type="entry name" value="Rossmann-like_a/b/a_fold"/>
</dbReference>
<accession>A0ABN6DVQ4</accession>
<keyword evidence="5" id="KW-1185">Reference proteome</keyword>
<feature type="domain" description="UspA" evidence="3">
    <location>
        <begin position="5"/>
        <end position="159"/>
    </location>
</feature>
<evidence type="ECO:0000313" key="4">
    <source>
        <dbReference type="EMBL" id="BCR04120.1"/>
    </source>
</evidence>
<dbReference type="SUPFAM" id="SSF52402">
    <property type="entry name" value="Adenine nucleotide alpha hydrolases-like"/>
    <property type="match status" value="1"/>
</dbReference>
<dbReference type="RefSeq" id="WP_221251541.1">
    <property type="nucleotide sequence ID" value="NZ_AP024355.1"/>
</dbReference>
<dbReference type="InterPro" id="IPR006015">
    <property type="entry name" value="Universal_stress_UspA"/>
</dbReference>
<comment type="subcellular location">
    <subcellularLocation>
        <location evidence="2">Cytoplasm</location>
    </subcellularLocation>
</comment>
<evidence type="ECO:0000256" key="2">
    <source>
        <dbReference type="PIRNR" id="PIRNR006276"/>
    </source>
</evidence>
<proteinExistence type="inferred from homology"/>
<sequence length="162" mass="18161">MLPNYSNILVATDLSQNSVHAFKHAVMMARRNQAKIHLLHVVPEVDASMRAYISAMMVKGSLDKFEAQHEEEARQEIQKRLKKFAEDELADHPEDLQRIASIEVSHGHPVAKILQVADQNKIDVIVMGSHGKGAIEHAFLGSTTEKVLRKSKRPVFVIPLPD</sequence>
<name>A0ABN6DVQ4_9BACT</name>
<dbReference type="Pfam" id="PF00582">
    <property type="entry name" value="Usp"/>
    <property type="match status" value="1"/>
</dbReference>